<comment type="similarity">
    <text evidence="1">Belongs to the short-chain dehydrogenases/reductases (SDR) family.</text>
</comment>
<dbReference type="PANTHER" id="PTHR24321">
    <property type="entry name" value="DEHYDROGENASES, SHORT CHAIN"/>
    <property type="match status" value="1"/>
</dbReference>
<dbReference type="EMBL" id="AM747721">
    <property type="protein sequence ID" value="CAR55464.1"/>
    <property type="molecule type" value="Genomic_DNA"/>
</dbReference>
<dbReference type="AlphaFoldDB" id="B4EK71"/>
<dbReference type="InterPro" id="IPR002347">
    <property type="entry name" value="SDR_fam"/>
</dbReference>
<keyword evidence="2" id="KW-0560">Oxidoreductase</keyword>
<evidence type="ECO:0000256" key="1">
    <source>
        <dbReference type="ARBA" id="ARBA00006484"/>
    </source>
</evidence>
<dbReference type="SUPFAM" id="SSF51735">
    <property type="entry name" value="NAD(P)-binding Rossmann-fold domains"/>
    <property type="match status" value="1"/>
</dbReference>
<dbReference type="NCBIfam" id="NF005559">
    <property type="entry name" value="PRK07231.1"/>
    <property type="match status" value="1"/>
</dbReference>
<dbReference type="Proteomes" id="UP000001035">
    <property type="component" value="Chromosome 2"/>
</dbReference>
<gene>
    <name evidence="3" type="ORF">BCAM1608</name>
</gene>
<dbReference type="PRINTS" id="PR00081">
    <property type="entry name" value="GDHRDH"/>
</dbReference>
<keyword evidence="4" id="KW-1185">Reference proteome</keyword>
<dbReference type="Gene3D" id="3.40.50.720">
    <property type="entry name" value="NAD(P)-binding Rossmann-like Domain"/>
    <property type="match status" value="1"/>
</dbReference>
<dbReference type="InterPro" id="IPR036291">
    <property type="entry name" value="NAD(P)-bd_dom_sf"/>
</dbReference>
<dbReference type="PRINTS" id="PR00080">
    <property type="entry name" value="SDRFAMILY"/>
</dbReference>
<evidence type="ECO:0000256" key="2">
    <source>
        <dbReference type="ARBA" id="ARBA00023002"/>
    </source>
</evidence>
<dbReference type="Pfam" id="PF13561">
    <property type="entry name" value="adh_short_C2"/>
    <property type="match status" value="1"/>
</dbReference>
<evidence type="ECO:0000313" key="4">
    <source>
        <dbReference type="Proteomes" id="UP000001035"/>
    </source>
</evidence>
<dbReference type="FunFam" id="3.40.50.720:FF:000084">
    <property type="entry name" value="Short-chain dehydrogenase reductase"/>
    <property type="match status" value="1"/>
</dbReference>
<accession>B4EK71</accession>
<dbReference type="HOGENOM" id="CLU_010194_1_0_4"/>
<protein>
    <submittedName>
        <fullName evidence="3">Catabolic dehydrogenase</fullName>
    </submittedName>
</protein>
<reference evidence="3 4" key="1">
    <citation type="journal article" date="2009" name="J. Bacteriol.">
        <title>The genome of Burkholderia cenocepacia J2315, an epidemic pathogen of cystic fibrosis patients.</title>
        <authorList>
            <person name="Holden M.T."/>
            <person name="Seth-Smith H.M."/>
            <person name="Crossman L.C."/>
            <person name="Sebaihia M."/>
            <person name="Bentley S.D."/>
            <person name="Cerdeno-Tarraga A.M."/>
            <person name="Thomson N.R."/>
            <person name="Bason N."/>
            <person name="Quail M.A."/>
            <person name="Sharp S."/>
            <person name="Cherevach I."/>
            <person name="Churcher C."/>
            <person name="Goodhead I."/>
            <person name="Hauser H."/>
            <person name="Holroyd N."/>
            <person name="Mungall K."/>
            <person name="Scott P."/>
            <person name="Walker D."/>
            <person name="White B."/>
            <person name="Rose H."/>
            <person name="Iversen P."/>
            <person name="Mil-Homens D."/>
            <person name="Rocha E.P."/>
            <person name="Fialho A.M."/>
            <person name="Baldwin A."/>
            <person name="Dowson C."/>
            <person name="Barrell B.G."/>
            <person name="Govan J.R."/>
            <person name="Vandamme P."/>
            <person name="Hart C.A."/>
            <person name="Mahenthiralingam E."/>
            <person name="Parkhill J."/>
        </authorList>
    </citation>
    <scope>NUCLEOTIDE SEQUENCE [LARGE SCALE GENOMIC DNA]</scope>
    <source>
        <strain evidence="4">ATCC BAA-245 / DSM 16553 / LMG 16656 / NCTC 13227 / J2315 / CF5610</strain>
    </source>
</reference>
<name>B4EK71_BURCJ</name>
<sequence>MRSKAPIRIQGDDMKLIEELFDLRGKVAAITGGARGIGAETARTLAAAGASVAILDVLSQPAQALVEDIRAQGGQAAFWSLDVTHEADVARVFDEIVARFGRLDVLVNNAGIEGHNVPTHELTLAQWQRVQDVNVNGVFLCTRAAIPHIDAAGGGSIVNLSSMYGIVGGPDVPAYHASKAAVRMMAKVDAMLYAAKNIRANSVHPGYIRTPMLEDAFRQMGQDPDRAFEYMQTHVPMAKIGNPRDIAAGILYLVSPAGRYVTGAELVIDGGFTAR</sequence>
<proteinExistence type="inferred from homology"/>
<evidence type="ECO:0000313" key="3">
    <source>
        <dbReference type="EMBL" id="CAR55464.1"/>
    </source>
</evidence>
<dbReference type="KEGG" id="bcj:BCAM1608"/>
<dbReference type="PANTHER" id="PTHR24321:SF8">
    <property type="entry name" value="ESTRADIOL 17-BETA-DEHYDROGENASE 8-RELATED"/>
    <property type="match status" value="1"/>
</dbReference>
<dbReference type="GO" id="GO:0016491">
    <property type="term" value="F:oxidoreductase activity"/>
    <property type="evidence" value="ECO:0007669"/>
    <property type="project" value="UniProtKB-KW"/>
</dbReference>
<organism evidence="3 4">
    <name type="scientific">Burkholderia cenocepacia (strain ATCC BAA-245 / DSM 16553 / LMG 16656 / NCTC 13227 / J2315 / CF5610)</name>
    <name type="common">Burkholderia cepacia (strain J2315)</name>
    <dbReference type="NCBI Taxonomy" id="216591"/>
    <lineage>
        <taxon>Bacteria</taxon>
        <taxon>Pseudomonadati</taxon>
        <taxon>Pseudomonadota</taxon>
        <taxon>Betaproteobacteria</taxon>
        <taxon>Burkholderiales</taxon>
        <taxon>Burkholderiaceae</taxon>
        <taxon>Burkholderia</taxon>
        <taxon>Burkholderia cepacia complex</taxon>
    </lineage>
</organism>
<dbReference type="eggNOG" id="COG1028">
    <property type="taxonomic scope" value="Bacteria"/>
</dbReference>